<gene>
    <name evidence="5" type="ORF">LEL_00130</name>
</gene>
<evidence type="ECO:0000313" key="6">
    <source>
        <dbReference type="Proteomes" id="UP000076881"/>
    </source>
</evidence>
<reference evidence="5 6" key="1">
    <citation type="journal article" date="2016" name="Genome Biol. Evol.">
        <title>Divergent and convergent evolution of fungal pathogenicity.</title>
        <authorList>
            <person name="Shang Y."/>
            <person name="Xiao G."/>
            <person name="Zheng P."/>
            <person name="Cen K."/>
            <person name="Zhan S."/>
            <person name="Wang C."/>
        </authorList>
    </citation>
    <scope>NUCLEOTIDE SEQUENCE [LARGE SCALE GENOMIC DNA]</scope>
    <source>
        <strain evidence="5 6">RCEF 1005</strain>
    </source>
</reference>
<keyword evidence="3" id="KW-0560">Oxidoreductase</keyword>
<evidence type="ECO:0000313" key="5">
    <source>
        <dbReference type="EMBL" id="OAA80585.1"/>
    </source>
</evidence>
<dbReference type="EMBL" id="AZHF01000001">
    <property type="protein sequence ID" value="OAA80585.1"/>
    <property type="molecule type" value="Genomic_DNA"/>
</dbReference>
<dbReference type="PANTHER" id="PTHR47706:SF4">
    <property type="entry name" value="NMRA-LIKE DOMAIN-CONTAINING PROTEIN"/>
    <property type="match status" value="1"/>
</dbReference>
<dbReference type="Gene3D" id="3.40.50.720">
    <property type="entry name" value="NAD(P)-binding Rossmann-like Domain"/>
    <property type="match status" value="1"/>
</dbReference>
<evidence type="ECO:0000256" key="1">
    <source>
        <dbReference type="ARBA" id="ARBA00005725"/>
    </source>
</evidence>
<dbReference type="GO" id="GO:0016491">
    <property type="term" value="F:oxidoreductase activity"/>
    <property type="evidence" value="ECO:0007669"/>
    <property type="project" value="UniProtKB-KW"/>
</dbReference>
<dbReference type="Pfam" id="PF05368">
    <property type="entry name" value="NmrA"/>
    <property type="match status" value="1"/>
</dbReference>
<dbReference type="InterPro" id="IPR036291">
    <property type="entry name" value="NAD(P)-bd_dom_sf"/>
</dbReference>
<dbReference type="Proteomes" id="UP000076881">
    <property type="component" value="Unassembled WGS sequence"/>
</dbReference>
<evidence type="ECO:0000256" key="2">
    <source>
        <dbReference type="ARBA" id="ARBA00022857"/>
    </source>
</evidence>
<protein>
    <submittedName>
        <fullName evidence="5">NmrA-like protein</fullName>
    </submittedName>
</protein>
<comment type="caution">
    <text evidence="5">The sequence shown here is derived from an EMBL/GenBank/DDBJ whole genome shotgun (WGS) entry which is preliminary data.</text>
</comment>
<proteinExistence type="inferred from homology"/>
<evidence type="ECO:0000259" key="4">
    <source>
        <dbReference type="Pfam" id="PF05368"/>
    </source>
</evidence>
<accession>A0A168JL05</accession>
<name>A0A168JL05_CORDF</name>
<dbReference type="OrthoDB" id="419598at2759"/>
<comment type="similarity">
    <text evidence="1">Belongs to the NmrA-type oxidoreductase family. Isoflavone reductase subfamily.</text>
</comment>
<dbReference type="InterPro" id="IPR051609">
    <property type="entry name" value="NmrA/Isoflavone_reductase-like"/>
</dbReference>
<keyword evidence="6" id="KW-1185">Reference proteome</keyword>
<keyword evidence="2" id="KW-0521">NADP</keyword>
<sequence length="338" mass="36866">MALEKKLKIAIGGASGETGMSIINALLDSPDNFDIIALVRPESASKPVYQDLATRGVSLKIIKFSDIEAMTSILTGVDTVISCLTLLQVAEEHALIDASHAAGVGRFVPSFFAVVCPPRGVLTLRSMKEDVLDRCKRLYLPYTVIDVGWWMQLSLPQVPSKRLDAQISVPDTIIGADGNVPTAVTDVSDIGKYVARIVADPKTLNKHVFAYGEVTTQNKIWAAVEEATGETIPRTYLSKEDAEATMLQLKEVAGKNPADMPSLFKLSMLEYKYTWGIRGDNTPEHAAYLGYLDAKLLYPDVECKSVGVFVSEIVEGARSATVYKNRDDHPVTMLQGKV</sequence>
<dbReference type="STRING" id="1081108.A0A168JL05"/>
<organism evidence="5 6">
    <name type="scientific">Akanthomyces lecanii RCEF 1005</name>
    <dbReference type="NCBI Taxonomy" id="1081108"/>
    <lineage>
        <taxon>Eukaryota</taxon>
        <taxon>Fungi</taxon>
        <taxon>Dikarya</taxon>
        <taxon>Ascomycota</taxon>
        <taxon>Pezizomycotina</taxon>
        <taxon>Sordariomycetes</taxon>
        <taxon>Hypocreomycetidae</taxon>
        <taxon>Hypocreales</taxon>
        <taxon>Cordycipitaceae</taxon>
        <taxon>Akanthomyces</taxon>
        <taxon>Cordyceps confragosa</taxon>
    </lineage>
</organism>
<evidence type="ECO:0000256" key="3">
    <source>
        <dbReference type="ARBA" id="ARBA00023002"/>
    </source>
</evidence>
<dbReference type="AlphaFoldDB" id="A0A168JL05"/>
<dbReference type="InterPro" id="IPR008030">
    <property type="entry name" value="NmrA-like"/>
</dbReference>
<dbReference type="Gene3D" id="3.90.25.10">
    <property type="entry name" value="UDP-galactose 4-epimerase, domain 1"/>
    <property type="match status" value="1"/>
</dbReference>
<feature type="domain" description="NmrA-like" evidence="4">
    <location>
        <begin position="6"/>
        <end position="241"/>
    </location>
</feature>
<dbReference type="PANTHER" id="PTHR47706">
    <property type="entry name" value="NMRA-LIKE FAMILY PROTEIN"/>
    <property type="match status" value="1"/>
</dbReference>
<dbReference type="SUPFAM" id="SSF51735">
    <property type="entry name" value="NAD(P)-binding Rossmann-fold domains"/>
    <property type="match status" value="1"/>
</dbReference>